<dbReference type="Gene3D" id="3.40.50.620">
    <property type="entry name" value="HUPs"/>
    <property type="match status" value="1"/>
</dbReference>
<feature type="domain" description="Cytidyltransferase-like" evidence="5">
    <location>
        <begin position="5"/>
        <end position="138"/>
    </location>
</feature>
<dbReference type="AlphaFoldDB" id="A0A9Y1BLG9"/>
<proteinExistence type="inferred from homology"/>
<keyword evidence="4" id="KW-0520">NAD</keyword>
<evidence type="ECO:0000256" key="2">
    <source>
        <dbReference type="ARBA" id="ARBA00022679"/>
    </source>
</evidence>
<evidence type="ECO:0000256" key="1">
    <source>
        <dbReference type="ARBA" id="ARBA00010124"/>
    </source>
</evidence>
<dbReference type="EMBL" id="CP084166">
    <property type="protein sequence ID" value="UJG40444.1"/>
    <property type="molecule type" value="Genomic_DNA"/>
</dbReference>
<dbReference type="NCBIfam" id="NF002243">
    <property type="entry name" value="PRK01153.1"/>
    <property type="match status" value="1"/>
</dbReference>
<dbReference type="PANTHER" id="PTHR21342:SF0">
    <property type="entry name" value="BIFUNCTIONAL NMN ADENYLYLTRANSFERASE_NUDIX HYDROLASE"/>
    <property type="match status" value="1"/>
</dbReference>
<evidence type="ECO:0000256" key="3">
    <source>
        <dbReference type="ARBA" id="ARBA00022695"/>
    </source>
</evidence>
<keyword evidence="4" id="KW-0662">Pyridine nucleotide biosynthesis</keyword>
<reference evidence="6" key="1">
    <citation type="journal article" date="2022" name="Nat. Microbiol.">
        <title>Unique mobile elements and scalable gene flow at the prokaryote-eukaryote boundary revealed by circularized Asgard archaea genomes.</title>
        <authorList>
            <person name="Wu F."/>
            <person name="Speth D.R."/>
            <person name="Philosof A."/>
            <person name="Cremiere A."/>
            <person name="Narayanan A."/>
            <person name="Barco R.A."/>
            <person name="Connon S.A."/>
            <person name="Amend J.P."/>
            <person name="Antoshechkin I.A."/>
            <person name="Orphan V.J."/>
        </authorList>
    </citation>
    <scope>NUCLEOTIDE SEQUENCE</scope>
    <source>
        <strain evidence="6">PM71</strain>
    </source>
</reference>
<dbReference type="NCBIfam" id="TIGR00125">
    <property type="entry name" value="cyt_tran_rel"/>
    <property type="match status" value="1"/>
</dbReference>
<evidence type="ECO:0000256" key="4">
    <source>
        <dbReference type="HAMAP-Rule" id="MF_00243"/>
    </source>
</evidence>
<dbReference type="GO" id="GO:0005524">
    <property type="term" value="F:ATP binding"/>
    <property type="evidence" value="ECO:0007669"/>
    <property type="project" value="UniProtKB-KW"/>
</dbReference>
<dbReference type="InterPro" id="IPR014729">
    <property type="entry name" value="Rossmann-like_a/b/a_fold"/>
</dbReference>
<sequence length="174" mass="20434">MKRALYLGRFNPPHYGHVEAIKYILNQKDIDEIIILIGSGEKAYYPKNPFTGGERVEMMGAIVREYFDVSKFYIQAIPDSNRNSIWPAHAIDLVPPFDILFTNNPLVQELFRDLTTKEIRSIPLTNRKEWSGKEIRRRMLEDENWREFVPSAVVSLIEKYDGINRIKKINQDDY</sequence>
<evidence type="ECO:0000259" key="5">
    <source>
        <dbReference type="Pfam" id="PF01467"/>
    </source>
</evidence>
<accession>A0A9Y1BLG9</accession>
<dbReference type="Pfam" id="PF01467">
    <property type="entry name" value="CTP_transf_like"/>
    <property type="match status" value="1"/>
</dbReference>
<comment type="catalytic activity">
    <reaction evidence="4">
        <text>beta-nicotinamide D-ribonucleotide + ATP + H(+) = diphosphate + NAD(+)</text>
        <dbReference type="Rhea" id="RHEA:21360"/>
        <dbReference type="ChEBI" id="CHEBI:14649"/>
        <dbReference type="ChEBI" id="CHEBI:15378"/>
        <dbReference type="ChEBI" id="CHEBI:30616"/>
        <dbReference type="ChEBI" id="CHEBI:33019"/>
        <dbReference type="ChEBI" id="CHEBI:57540"/>
        <dbReference type="EC" id="2.7.7.1"/>
    </reaction>
</comment>
<keyword evidence="4" id="KW-0067">ATP-binding</keyword>
<dbReference type="GO" id="GO:0009435">
    <property type="term" value="P:NAD+ biosynthetic process"/>
    <property type="evidence" value="ECO:0007669"/>
    <property type="project" value="UniProtKB-UniRule"/>
</dbReference>
<evidence type="ECO:0000313" key="6">
    <source>
        <dbReference type="EMBL" id="UJG40444.1"/>
    </source>
</evidence>
<comment type="subcellular location">
    <subcellularLocation>
        <location evidence="4">Cytoplasm</location>
    </subcellularLocation>
</comment>
<dbReference type="GO" id="GO:0000309">
    <property type="term" value="F:nicotinamide-nucleotide adenylyltransferase activity"/>
    <property type="evidence" value="ECO:0007669"/>
    <property type="project" value="UniProtKB-UniRule"/>
</dbReference>
<dbReference type="InterPro" id="IPR006418">
    <property type="entry name" value="NMN_Atrans_arc"/>
</dbReference>
<organism evidence="6">
    <name type="scientific">Candidatus Heimdallarchaeum aukensis</name>
    <dbReference type="NCBI Taxonomy" id="2876573"/>
    <lineage>
        <taxon>Archaea</taxon>
        <taxon>Promethearchaeati</taxon>
        <taxon>Candidatus Heimdallarchaeota</taxon>
        <taxon>Candidatus Heimdallarchaeia (ex Rinke et al. 2021) (nom. nud.)</taxon>
        <taxon>Candidatus Heimdallarchaeales</taxon>
        <taxon>Candidatus Heimdallarchaeaceae</taxon>
        <taxon>Candidatus Heimdallarchaeum</taxon>
    </lineage>
</organism>
<dbReference type="GO" id="GO:0005737">
    <property type="term" value="C:cytoplasm"/>
    <property type="evidence" value="ECO:0007669"/>
    <property type="project" value="UniProtKB-SubCell"/>
</dbReference>
<keyword evidence="4" id="KW-0963">Cytoplasm</keyword>
<dbReference type="SUPFAM" id="SSF52374">
    <property type="entry name" value="Nucleotidylyl transferase"/>
    <property type="match status" value="1"/>
</dbReference>
<comment type="similarity">
    <text evidence="1 4">Belongs to the archaeal NMN adenylyltransferase family.</text>
</comment>
<keyword evidence="3 4" id="KW-0548">Nucleotidyltransferase</keyword>
<comment type="pathway">
    <text evidence="4">Cofactor biosynthesis; NAD(+) biosynthesis; NAD(+) from nicotinamide D-ribonucleotide: step 1/1.</text>
</comment>
<keyword evidence="2 4" id="KW-0808">Transferase</keyword>
<dbReference type="Proteomes" id="UP001201020">
    <property type="component" value="Chromosome"/>
</dbReference>
<protein>
    <recommendedName>
        <fullName evidence="4">Nicotinamide-nucleotide adenylyltransferase</fullName>
        <ecNumber evidence="4">2.7.7.1</ecNumber>
    </recommendedName>
    <alternativeName>
        <fullName evidence="4">NAD(+) diphosphorylase</fullName>
    </alternativeName>
    <alternativeName>
        <fullName evidence="4">NAD(+) pyrophosphorylase</fullName>
    </alternativeName>
    <alternativeName>
        <fullName evidence="4">NMN adenylyltransferase</fullName>
    </alternativeName>
</protein>
<dbReference type="InterPro" id="IPR004821">
    <property type="entry name" value="Cyt_trans-like"/>
</dbReference>
<dbReference type="EC" id="2.7.7.1" evidence="4"/>
<dbReference type="PANTHER" id="PTHR21342">
    <property type="entry name" value="PHOSPHOPANTETHEINE ADENYLYLTRANSFERASE"/>
    <property type="match status" value="1"/>
</dbReference>
<gene>
    <name evidence="6" type="ORF">K9W45_11450</name>
</gene>
<dbReference type="HAMAP" id="MF_00243">
    <property type="entry name" value="NMN_adenylyltr"/>
    <property type="match status" value="1"/>
</dbReference>
<keyword evidence="4" id="KW-0547">Nucleotide-binding</keyword>
<name>A0A9Y1BLG9_9ARCH</name>